<evidence type="ECO:0000256" key="1">
    <source>
        <dbReference type="SAM" id="Phobius"/>
    </source>
</evidence>
<evidence type="ECO:0008006" key="4">
    <source>
        <dbReference type="Google" id="ProtNLM"/>
    </source>
</evidence>
<comment type="caution">
    <text evidence="2">The sequence shown here is derived from an EMBL/GenBank/DDBJ whole genome shotgun (WGS) entry which is preliminary data.</text>
</comment>
<proteinExistence type="predicted"/>
<name>A0A7Y9DTC6_9PSEU</name>
<reference evidence="2 3" key="1">
    <citation type="submission" date="2020-07" db="EMBL/GenBank/DDBJ databases">
        <title>Sequencing the genomes of 1000 actinobacteria strains.</title>
        <authorList>
            <person name="Klenk H.-P."/>
        </authorList>
    </citation>
    <scope>NUCLEOTIDE SEQUENCE [LARGE SCALE GENOMIC DNA]</scope>
    <source>
        <strain evidence="2 3">DSM 45772</strain>
    </source>
</reference>
<dbReference type="RefSeq" id="WP_345195571.1">
    <property type="nucleotide sequence ID" value="NZ_BAABHP010000004.1"/>
</dbReference>
<evidence type="ECO:0000313" key="2">
    <source>
        <dbReference type="EMBL" id="NYD35133.1"/>
    </source>
</evidence>
<sequence>MPGRQDARWTLVAAIASAVGLGALVAPSRALRALGSPPAMDGRGDLGWRLFGARNLAVVAGLLRADRSAQVTAVALQVPDQVAFVAAYRSGDLERRTFVLAMVLSTAIIGLGGSALASPPQR</sequence>
<protein>
    <recommendedName>
        <fullName evidence="4">DUF4267 domain-containing protein</fullName>
    </recommendedName>
</protein>
<keyword evidence="1" id="KW-0472">Membrane</keyword>
<keyword evidence="1" id="KW-1133">Transmembrane helix</keyword>
<organism evidence="2 3">
    <name type="scientific">Actinomycetospora corticicola</name>
    <dbReference type="NCBI Taxonomy" id="663602"/>
    <lineage>
        <taxon>Bacteria</taxon>
        <taxon>Bacillati</taxon>
        <taxon>Actinomycetota</taxon>
        <taxon>Actinomycetes</taxon>
        <taxon>Pseudonocardiales</taxon>
        <taxon>Pseudonocardiaceae</taxon>
        <taxon>Actinomycetospora</taxon>
    </lineage>
</organism>
<keyword evidence="3" id="KW-1185">Reference proteome</keyword>
<dbReference type="AlphaFoldDB" id="A0A7Y9DTC6"/>
<feature type="transmembrane region" description="Helical" evidence="1">
    <location>
        <begin position="46"/>
        <end position="63"/>
    </location>
</feature>
<dbReference type="Proteomes" id="UP000535890">
    <property type="component" value="Unassembled WGS sequence"/>
</dbReference>
<accession>A0A7Y9DTC6</accession>
<keyword evidence="1" id="KW-0812">Transmembrane</keyword>
<evidence type="ECO:0000313" key="3">
    <source>
        <dbReference type="Proteomes" id="UP000535890"/>
    </source>
</evidence>
<feature type="transmembrane region" description="Helical" evidence="1">
    <location>
        <begin position="98"/>
        <end position="117"/>
    </location>
</feature>
<dbReference type="EMBL" id="JACCBN010000001">
    <property type="protein sequence ID" value="NYD35133.1"/>
    <property type="molecule type" value="Genomic_DNA"/>
</dbReference>
<gene>
    <name evidence="2" type="ORF">BJ983_001235</name>
</gene>